<sequence>MHDVDKDGHPVCYNAYDEYQNKELYQATFSDEEKHTDFLRCRIQFLEKSIRKLDFSPDGISTIVQIIDLKFSPSPFKKELRQVLQLLQDNYPEFVAKQSAGRTFKDGAFRAPNGGESSSARKAPAVENLLPCSLEDLYKGAKKKMKISRTVANSAGLALAAFRAIMCWNQREHFRAITRHDCKHLCYDIYYSSGWISRVQKWMDWV</sequence>
<gene>
    <name evidence="2" type="ORF">LVIROSA_LOCUS2142</name>
</gene>
<dbReference type="PANTHER" id="PTHR45932:SF18">
    <property type="entry name" value="CRAL-TRIO LIPID BINDING DOMAIN, CRAL_TRIO DOMAIN, CRAL_TRIO DOMAIN SUPERFAMILY"/>
    <property type="match status" value="1"/>
</dbReference>
<dbReference type="Pfam" id="PF00650">
    <property type="entry name" value="CRAL_TRIO"/>
    <property type="match status" value="1"/>
</dbReference>
<protein>
    <recommendedName>
        <fullName evidence="1">CRAL-TRIO domain-containing protein</fullName>
    </recommendedName>
</protein>
<dbReference type="Gene3D" id="3.40.525.10">
    <property type="entry name" value="CRAL-TRIO lipid binding domain"/>
    <property type="match status" value="1"/>
</dbReference>
<dbReference type="InterPro" id="IPR001251">
    <property type="entry name" value="CRAL-TRIO_dom"/>
</dbReference>
<dbReference type="Proteomes" id="UP001157418">
    <property type="component" value="Unassembled WGS sequence"/>
</dbReference>
<comment type="caution">
    <text evidence="2">The sequence shown here is derived from an EMBL/GenBank/DDBJ whole genome shotgun (WGS) entry which is preliminary data.</text>
</comment>
<evidence type="ECO:0000313" key="2">
    <source>
        <dbReference type="EMBL" id="CAH1414214.1"/>
    </source>
</evidence>
<dbReference type="GO" id="GO:0008289">
    <property type="term" value="F:lipid binding"/>
    <property type="evidence" value="ECO:0007669"/>
    <property type="project" value="InterPro"/>
</dbReference>
<dbReference type="PANTHER" id="PTHR45932">
    <property type="entry name" value="PATELLIN-1"/>
    <property type="match status" value="1"/>
</dbReference>
<dbReference type="Gene3D" id="2.60.260.20">
    <property type="entry name" value="Urease metallochaperone UreE, N-terminal domain"/>
    <property type="match status" value="1"/>
</dbReference>
<proteinExistence type="predicted"/>
<dbReference type="InterPro" id="IPR044834">
    <property type="entry name" value="PATL"/>
</dbReference>
<name>A0AAU9LR39_9ASTR</name>
<keyword evidence="3" id="KW-1185">Reference proteome</keyword>
<feature type="domain" description="CRAL-TRIO" evidence="1">
    <location>
        <begin position="1"/>
        <end position="96"/>
    </location>
</feature>
<dbReference type="CDD" id="cd00170">
    <property type="entry name" value="SEC14"/>
    <property type="match status" value="1"/>
</dbReference>
<evidence type="ECO:0000259" key="1">
    <source>
        <dbReference type="Pfam" id="PF00650"/>
    </source>
</evidence>
<dbReference type="AlphaFoldDB" id="A0AAU9LR39"/>
<dbReference type="SUPFAM" id="SSF52087">
    <property type="entry name" value="CRAL/TRIO domain"/>
    <property type="match status" value="1"/>
</dbReference>
<reference evidence="2 3" key="1">
    <citation type="submission" date="2022-01" db="EMBL/GenBank/DDBJ databases">
        <authorList>
            <person name="Xiong W."/>
            <person name="Schranz E."/>
        </authorList>
    </citation>
    <scope>NUCLEOTIDE SEQUENCE [LARGE SCALE GENOMIC DNA]</scope>
</reference>
<dbReference type="EMBL" id="CAKMRJ010000001">
    <property type="protein sequence ID" value="CAH1414214.1"/>
    <property type="molecule type" value="Genomic_DNA"/>
</dbReference>
<dbReference type="InterPro" id="IPR036865">
    <property type="entry name" value="CRAL-TRIO_dom_sf"/>
</dbReference>
<accession>A0AAU9LR39</accession>
<evidence type="ECO:0000313" key="3">
    <source>
        <dbReference type="Proteomes" id="UP001157418"/>
    </source>
</evidence>
<organism evidence="2 3">
    <name type="scientific">Lactuca virosa</name>
    <dbReference type="NCBI Taxonomy" id="75947"/>
    <lineage>
        <taxon>Eukaryota</taxon>
        <taxon>Viridiplantae</taxon>
        <taxon>Streptophyta</taxon>
        <taxon>Embryophyta</taxon>
        <taxon>Tracheophyta</taxon>
        <taxon>Spermatophyta</taxon>
        <taxon>Magnoliopsida</taxon>
        <taxon>eudicotyledons</taxon>
        <taxon>Gunneridae</taxon>
        <taxon>Pentapetalae</taxon>
        <taxon>asterids</taxon>
        <taxon>campanulids</taxon>
        <taxon>Asterales</taxon>
        <taxon>Asteraceae</taxon>
        <taxon>Cichorioideae</taxon>
        <taxon>Cichorieae</taxon>
        <taxon>Lactucinae</taxon>
        <taxon>Lactuca</taxon>
    </lineage>
</organism>